<dbReference type="InterPro" id="IPR038723">
    <property type="entry name" value="ArnR1-like_HTH"/>
</dbReference>
<accession>X1MNY2</accession>
<evidence type="ECO:0000256" key="1">
    <source>
        <dbReference type="ARBA" id="ARBA00023015"/>
    </source>
</evidence>
<name>X1MNY2_9ZZZZ</name>
<evidence type="ECO:0008006" key="6">
    <source>
        <dbReference type="Google" id="ProtNLM"/>
    </source>
</evidence>
<gene>
    <name evidence="5" type="ORF">S06H3_12478</name>
</gene>
<protein>
    <recommendedName>
        <fullName evidence="6">GAF domain-containing protein</fullName>
    </recommendedName>
</protein>
<keyword evidence="1" id="KW-0805">Transcription regulation</keyword>
<evidence type="ECO:0000313" key="5">
    <source>
        <dbReference type="EMBL" id="GAI08079.1"/>
    </source>
</evidence>
<proteinExistence type="predicted"/>
<dbReference type="AlphaFoldDB" id="X1MNY2"/>
<dbReference type="InterPro" id="IPR036388">
    <property type="entry name" value="WH-like_DNA-bd_sf"/>
</dbReference>
<dbReference type="InterPro" id="IPR003018">
    <property type="entry name" value="GAF"/>
</dbReference>
<dbReference type="Pfam" id="PF13185">
    <property type="entry name" value="GAF_2"/>
    <property type="match status" value="1"/>
</dbReference>
<feature type="non-terminal residue" evidence="5">
    <location>
        <position position="1"/>
    </location>
</feature>
<evidence type="ECO:0000256" key="2">
    <source>
        <dbReference type="ARBA" id="ARBA00023163"/>
    </source>
</evidence>
<dbReference type="Gene3D" id="3.30.450.40">
    <property type="match status" value="1"/>
</dbReference>
<evidence type="ECO:0000259" key="4">
    <source>
        <dbReference type="Pfam" id="PF14947"/>
    </source>
</evidence>
<evidence type="ECO:0000259" key="3">
    <source>
        <dbReference type="Pfam" id="PF13185"/>
    </source>
</evidence>
<dbReference type="InterPro" id="IPR036390">
    <property type="entry name" value="WH_DNA-bd_sf"/>
</dbReference>
<organism evidence="5">
    <name type="scientific">marine sediment metagenome</name>
    <dbReference type="NCBI Taxonomy" id="412755"/>
    <lineage>
        <taxon>unclassified sequences</taxon>
        <taxon>metagenomes</taxon>
        <taxon>ecological metagenomes</taxon>
    </lineage>
</organism>
<comment type="caution">
    <text evidence="5">The sequence shown here is derived from an EMBL/GenBank/DDBJ whole genome shotgun (WGS) entry which is preliminary data.</text>
</comment>
<sequence length="169" mass="19290">NDTRADPDYFPGNGCDAVTMLFELCVPMIHRGKVLGTINFECRQPGCFSEEDVKVAEAFTREIAEAVHRVQGDEPTGGIQELRRMKTRSTMDNYLEILKAVHDGERVLNRILYRVALPWKRGKEMVNKLVAKGYLTREKVSAARYIYKITDEGVMAMNTYDDIIENLNI</sequence>
<dbReference type="InterPro" id="IPR029016">
    <property type="entry name" value="GAF-like_dom_sf"/>
</dbReference>
<dbReference type="Pfam" id="PF14947">
    <property type="entry name" value="HTH_45"/>
    <property type="match status" value="1"/>
</dbReference>
<feature type="domain" description="ArnR1-like winged helix-turn-helix" evidence="4">
    <location>
        <begin position="88"/>
        <end position="165"/>
    </location>
</feature>
<keyword evidence="2" id="KW-0804">Transcription</keyword>
<dbReference type="Gene3D" id="1.10.10.10">
    <property type="entry name" value="Winged helix-like DNA-binding domain superfamily/Winged helix DNA-binding domain"/>
    <property type="match status" value="1"/>
</dbReference>
<dbReference type="SUPFAM" id="SSF55781">
    <property type="entry name" value="GAF domain-like"/>
    <property type="match status" value="1"/>
</dbReference>
<dbReference type="EMBL" id="BARV01006105">
    <property type="protein sequence ID" value="GAI08079.1"/>
    <property type="molecule type" value="Genomic_DNA"/>
</dbReference>
<reference evidence="5" key="1">
    <citation type="journal article" date="2014" name="Front. Microbiol.">
        <title>High frequency of phylogenetically diverse reductive dehalogenase-homologous genes in deep subseafloor sedimentary metagenomes.</title>
        <authorList>
            <person name="Kawai M."/>
            <person name="Futagami T."/>
            <person name="Toyoda A."/>
            <person name="Takaki Y."/>
            <person name="Nishi S."/>
            <person name="Hori S."/>
            <person name="Arai W."/>
            <person name="Tsubouchi T."/>
            <person name="Morono Y."/>
            <person name="Uchiyama I."/>
            <person name="Ito T."/>
            <person name="Fujiyama A."/>
            <person name="Inagaki F."/>
            <person name="Takami H."/>
        </authorList>
    </citation>
    <scope>NUCLEOTIDE SEQUENCE</scope>
    <source>
        <strain evidence="5">Expedition CK06-06</strain>
    </source>
</reference>
<feature type="domain" description="GAF" evidence="3">
    <location>
        <begin position="1"/>
        <end position="68"/>
    </location>
</feature>
<dbReference type="SUPFAM" id="SSF46785">
    <property type="entry name" value="Winged helix' DNA-binding domain"/>
    <property type="match status" value="1"/>
</dbReference>